<dbReference type="Gene3D" id="2.170.130.10">
    <property type="entry name" value="TonB-dependent receptor, plug domain"/>
    <property type="match status" value="1"/>
</dbReference>
<dbReference type="Proteomes" id="UP000199354">
    <property type="component" value="Unassembled WGS sequence"/>
</dbReference>
<evidence type="ECO:0000256" key="5">
    <source>
        <dbReference type="ARBA" id="ARBA00023136"/>
    </source>
</evidence>
<dbReference type="InterPro" id="IPR036942">
    <property type="entry name" value="Beta-barrel_TonB_sf"/>
</dbReference>
<feature type="domain" description="TonB-dependent receptor plug" evidence="9">
    <location>
        <begin position="110"/>
        <end position="213"/>
    </location>
</feature>
<dbReference type="InterPro" id="IPR037066">
    <property type="entry name" value="Plug_dom_sf"/>
</dbReference>
<evidence type="ECO:0000256" key="6">
    <source>
        <dbReference type="ARBA" id="ARBA00023237"/>
    </source>
</evidence>
<evidence type="ECO:0000256" key="1">
    <source>
        <dbReference type="ARBA" id="ARBA00004571"/>
    </source>
</evidence>
<reference evidence="10 11" key="1">
    <citation type="submission" date="2016-10" db="EMBL/GenBank/DDBJ databases">
        <authorList>
            <person name="de Groot N.N."/>
        </authorList>
    </citation>
    <scope>NUCLEOTIDE SEQUENCE [LARGE SCALE GENOMIC DNA]</scope>
    <source>
        <strain evidence="10 11">CGMCC 1.7031</strain>
    </source>
</reference>
<proteinExistence type="inferred from homology"/>
<dbReference type="Pfam" id="PF07715">
    <property type="entry name" value="Plug"/>
    <property type="match status" value="1"/>
</dbReference>
<dbReference type="InterPro" id="IPR012910">
    <property type="entry name" value="Plug_dom"/>
</dbReference>
<feature type="signal peptide" evidence="8">
    <location>
        <begin position="1"/>
        <end position="20"/>
    </location>
</feature>
<keyword evidence="6 7" id="KW-0998">Cell outer membrane</keyword>
<dbReference type="AlphaFoldDB" id="A0A1G5B8R8"/>
<comment type="subcellular location">
    <subcellularLocation>
        <location evidence="1 7">Cell outer membrane</location>
        <topology evidence="1 7">Multi-pass membrane protein</topology>
    </subcellularLocation>
</comment>
<keyword evidence="3 7" id="KW-1134">Transmembrane beta strand</keyword>
<dbReference type="EMBL" id="FMVF01000002">
    <property type="protein sequence ID" value="SCX86486.1"/>
    <property type="molecule type" value="Genomic_DNA"/>
</dbReference>
<evidence type="ECO:0000313" key="10">
    <source>
        <dbReference type="EMBL" id="SCX86486.1"/>
    </source>
</evidence>
<dbReference type="Gene3D" id="2.40.170.20">
    <property type="entry name" value="TonB-dependent receptor, beta-barrel domain"/>
    <property type="match status" value="1"/>
</dbReference>
<evidence type="ECO:0000256" key="4">
    <source>
        <dbReference type="ARBA" id="ARBA00022692"/>
    </source>
</evidence>
<dbReference type="NCBIfam" id="TIGR04056">
    <property type="entry name" value="OMP_RagA_SusC"/>
    <property type="match status" value="1"/>
</dbReference>
<dbReference type="OrthoDB" id="9768177at2"/>
<dbReference type="InterPro" id="IPR039426">
    <property type="entry name" value="TonB-dep_rcpt-like"/>
</dbReference>
<dbReference type="Pfam" id="PF13715">
    <property type="entry name" value="CarbopepD_reg_2"/>
    <property type="match status" value="1"/>
</dbReference>
<evidence type="ECO:0000256" key="2">
    <source>
        <dbReference type="ARBA" id="ARBA00022448"/>
    </source>
</evidence>
<dbReference type="SUPFAM" id="SSF49464">
    <property type="entry name" value="Carboxypeptidase regulatory domain-like"/>
    <property type="match status" value="1"/>
</dbReference>
<dbReference type="Gene3D" id="2.60.40.1120">
    <property type="entry name" value="Carboxypeptidase-like, regulatory domain"/>
    <property type="match status" value="1"/>
</dbReference>
<dbReference type="GO" id="GO:0009279">
    <property type="term" value="C:cell outer membrane"/>
    <property type="evidence" value="ECO:0007669"/>
    <property type="project" value="UniProtKB-SubCell"/>
</dbReference>
<name>A0A1G5B8R8_9FLAO</name>
<dbReference type="RefSeq" id="WP_091140444.1">
    <property type="nucleotide sequence ID" value="NZ_FMVF01000002.1"/>
</dbReference>
<dbReference type="SUPFAM" id="SSF56935">
    <property type="entry name" value="Porins"/>
    <property type="match status" value="1"/>
</dbReference>
<dbReference type="InterPro" id="IPR023997">
    <property type="entry name" value="TonB-dep_OMP_SusC/RagA_CS"/>
</dbReference>
<dbReference type="STRING" id="490189.SAMN02927903_00291"/>
<keyword evidence="5 7" id="KW-0472">Membrane</keyword>
<keyword evidence="8" id="KW-0732">Signal</keyword>
<evidence type="ECO:0000256" key="8">
    <source>
        <dbReference type="SAM" id="SignalP"/>
    </source>
</evidence>
<evidence type="ECO:0000259" key="9">
    <source>
        <dbReference type="Pfam" id="PF07715"/>
    </source>
</evidence>
<accession>A0A1G5B8R8</accession>
<keyword evidence="11" id="KW-1185">Reference proteome</keyword>
<organism evidence="10 11">
    <name type="scientific">Flavobacterium caeni</name>
    <dbReference type="NCBI Taxonomy" id="490189"/>
    <lineage>
        <taxon>Bacteria</taxon>
        <taxon>Pseudomonadati</taxon>
        <taxon>Bacteroidota</taxon>
        <taxon>Flavobacteriia</taxon>
        <taxon>Flavobacteriales</taxon>
        <taxon>Flavobacteriaceae</taxon>
        <taxon>Flavobacterium</taxon>
    </lineage>
</organism>
<comment type="similarity">
    <text evidence="7">Belongs to the TonB-dependent receptor family.</text>
</comment>
<dbReference type="InterPro" id="IPR023996">
    <property type="entry name" value="TonB-dep_OMP_SusC/RagA"/>
</dbReference>
<feature type="chain" id="PRO_5011568305" evidence="8">
    <location>
        <begin position="21"/>
        <end position="1004"/>
    </location>
</feature>
<keyword evidence="2 7" id="KW-0813">Transport</keyword>
<dbReference type="InterPro" id="IPR008969">
    <property type="entry name" value="CarboxyPept-like_regulatory"/>
</dbReference>
<dbReference type="NCBIfam" id="TIGR04057">
    <property type="entry name" value="SusC_RagA_signa"/>
    <property type="match status" value="1"/>
</dbReference>
<keyword evidence="4 7" id="KW-0812">Transmembrane</keyword>
<gene>
    <name evidence="10" type="ORF">SAMN02927903_00291</name>
</gene>
<evidence type="ECO:0000256" key="7">
    <source>
        <dbReference type="PROSITE-ProRule" id="PRU01360"/>
    </source>
</evidence>
<protein>
    <submittedName>
        <fullName evidence="10">TonB-linked outer membrane protein, SusC/RagA family</fullName>
    </submittedName>
</protein>
<evidence type="ECO:0000313" key="11">
    <source>
        <dbReference type="Proteomes" id="UP000199354"/>
    </source>
</evidence>
<sequence>MKKVILLVFLFCLGPITAFGQQISGTVSDKTGLPLPGVNINSATGKSAVTDFDGKFSIDAAAGEGLTFTMIGYVTQSLPASANMAVSMPEEENKLNEVVVVGYGTRKLGSITGSVSLIKSADIVKTPAQSAVQAIQGKAAGVNIVANDEPGAAPSIRIRGLGTILNSRDPLYIINGVEAYGLNGISPNDIESINILKDASSLAIYGQKGANGVVIVTTKRGKQGDIKVSYDSYFGQKDVLKKVKMADSYRFSYYNNSALGDADYFNMNSQPYSTDWFEEITRKGEVTNNSVSITGATEKTNFSFGVSHYTESGILLGTEYKRTNFINRNEYKLVDDKVKISHFVNGSIEHGTPKPLSAFTNAYKQSPIMPVRYPNGRWGVPLVNLATGQNDLNGTAYNKYNNVGNPVAQLTNTHDKSRLFTLTANVAAEIKLYKDLTFTSSFGSTAKWYKAYSFVPTREIWLSQNPTEDASDYATTQSGAPVNSLSQTRGEEFDWNWDNYLTYKKEWEKHALTVVAGISRTTRDNDEYLRVMRYNVPEQRNYWYLDFSSSNEEVAPKSLITNNHLTPIVSLAYFGRVEYEFLERYLLTGIVRREGISSFQGDKKWAVFPSVSAGWVVSNEAFLRDSKIVTNLKLRGGYGELGNGNGPSFNFTSFTPNVNYPFGNGQVINPGSYIDAAVDPNLTWESMNELDLGIDFGLLENRLTGTFDYYNRKSENLILPVQVPYVLSEGESYVNSGEITNKGIELTLRWDGKIGDNFTYYIGGNLSKNKNEVSKIDSPYFQNFSGSGSLGNGEFTKLVKLGEPLGSFYVFEQTGYDSGGVPTYRDTNGDGRLTSDDRINAGSYIPDVTYGFNIGFTYRNIDFSADAYGVSGNKIYNGKKAQRFGGENIEYDILDDFWTPSNPNAENPKPNNDVPRASTYYIEDGSFLRINNITLGYTLPKMFDKLDKVRLYVTAVNPFLFTEYSGYSPEIVGNENANPLRTAGIELDAYPTNKTFLVGANVSF</sequence>
<evidence type="ECO:0000256" key="3">
    <source>
        <dbReference type="ARBA" id="ARBA00022452"/>
    </source>
</evidence>
<dbReference type="PROSITE" id="PS52016">
    <property type="entry name" value="TONB_DEPENDENT_REC_3"/>
    <property type="match status" value="1"/>
</dbReference>